<dbReference type="InterPro" id="IPR040079">
    <property type="entry name" value="Glutathione_S-Trfase"/>
</dbReference>
<comment type="caution">
    <text evidence="3">The sequence shown here is derived from an EMBL/GenBank/DDBJ whole genome shotgun (WGS) entry which is preliminary data.</text>
</comment>
<dbReference type="CDD" id="cd03192">
    <property type="entry name" value="GST_C_Sigma_like"/>
    <property type="match status" value="1"/>
</dbReference>
<accession>A0A6G0WFW0</accession>
<dbReference type="InterPro" id="IPR036282">
    <property type="entry name" value="Glutathione-S-Trfase_C_sf"/>
</dbReference>
<dbReference type="PANTHER" id="PTHR11571">
    <property type="entry name" value="GLUTATHIONE S-TRANSFERASE"/>
    <property type="match status" value="1"/>
</dbReference>
<evidence type="ECO:0000313" key="4">
    <source>
        <dbReference type="Proteomes" id="UP000481153"/>
    </source>
</evidence>
<dbReference type="InterPro" id="IPR004046">
    <property type="entry name" value="GST_C"/>
</dbReference>
<dbReference type="InterPro" id="IPR010987">
    <property type="entry name" value="Glutathione-S-Trfase_C-like"/>
</dbReference>
<proteinExistence type="predicted"/>
<reference evidence="3 4" key="1">
    <citation type="submission" date="2019-07" db="EMBL/GenBank/DDBJ databases">
        <title>Genomics analysis of Aphanomyces spp. identifies a new class of oomycete effector associated with host adaptation.</title>
        <authorList>
            <person name="Gaulin E."/>
        </authorList>
    </citation>
    <scope>NUCLEOTIDE SEQUENCE [LARGE SCALE GENOMIC DNA]</scope>
    <source>
        <strain evidence="3 4">ATCC 201684</strain>
    </source>
</reference>
<evidence type="ECO:0008006" key="5">
    <source>
        <dbReference type="Google" id="ProtNLM"/>
    </source>
</evidence>
<dbReference type="InterPro" id="IPR036249">
    <property type="entry name" value="Thioredoxin-like_sf"/>
</dbReference>
<feature type="domain" description="GST N-terminal" evidence="1">
    <location>
        <begin position="47"/>
        <end position="125"/>
    </location>
</feature>
<dbReference type="VEuPathDB" id="FungiDB:AeMF1_013143"/>
<dbReference type="InterPro" id="IPR004045">
    <property type="entry name" value="Glutathione_S-Trfase_N"/>
</dbReference>
<gene>
    <name evidence="3" type="ORF">Ae201684_016087</name>
</gene>
<dbReference type="Proteomes" id="UP000481153">
    <property type="component" value="Unassembled WGS sequence"/>
</dbReference>
<dbReference type="AlphaFoldDB" id="A0A6G0WFW0"/>
<dbReference type="PANTHER" id="PTHR11571:SF252">
    <property type="entry name" value="GLUTATHIONE S-TRANSFERASE"/>
    <property type="match status" value="1"/>
</dbReference>
<dbReference type="SFLD" id="SFLDG01205">
    <property type="entry name" value="AMPS.1"/>
    <property type="match status" value="1"/>
</dbReference>
<keyword evidence="4" id="KW-1185">Reference proteome</keyword>
<protein>
    <recommendedName>
        <fullName evidence="5">GST N-terminal domain-containing protein</fullName>
    </recommendedName>
</protein>
<organism evidence="3 4">
    <name type="scientific">Aphanomyces euteiches</name>
    <dbReference type="NCBI Taxonomy" id="100861"/>
    <lineage>
        <taxon>Eukaryota</taxon>
        <taxon>Sar</taxon>
        <taxon>Stramenopiles</taxon>
        <taxon>Oomycota</taxon>
        <taxon>Saprolegniomycetes</taxon>
        <taxon>Saprolegniales</taxon>
        <taxon>Verrucalvaceae</taxon>
        <taxon>Aphanomyces</taxon>
    </lineage>
</organism>
<dbReference type="SUPFAM" id="SSF52833">
    <property type="entry name" value="Thioredoxin-like"/>
    <property type="match status" value="1"/>
</dbReference>
<dbReference type="Gene3D" id="1.20.1050.10">
    <property type="match status" value="1"/>
</dbReference>
<dbReference type="GO" id="GO:0006749">
    <property type="term" value="P:glutathione metabolic process"/>
    <property type="evidence" value="ECO:0007669"/>
    <property type="project" value="TreeGrafter"/>
</dbReference>
<dbReference type="Pfam" id="PF14497">
    <property type="entry name" value="GST_C_3"/>
    <property type="match status" value="1"/>
</dbReference>
<evidence type="ECO:0000313" key="3">
    <source>
        <dbReference type="EMBL" id="KAF0725446.1"/>
    </source>
</evidence>
<dbReference type="InterPro" id="IPR050213">
    <property type="entry name" value="GST_superfamily"/>
</dbReference>
<dbReference type="PROSITE" id="PS50404">
    <property type="entry name" value="GST_NTER"/>
    <property type="match status" value="1"/>
</dbReference>
<name>A0A6G0WFW0_9STRA</name>
<sequence>MAMWLSSRERREPHLSTMKEQQRSLWTTAIISKLSLSKLSLTTMTTPALKLTYFDIAGRAGTARLALTITGIPFEDVRVLTPEEWAAMKQSVPYKLLPTLSVDGQVFAQSHAITRYVGTLSGFYPKNNPLVALLVDEICDFNEDILAALVLGFLEQDQNKRRAKREELATTKLPEMFAMLEARLASSKGDPWVLDSISLADLSIYGTVSMMKSGRLELIPTDICEKYAKMTAIYEAVAKLPAVAAWNDAHQCPPCFMT</sequence>
<dbReference type="Pfam" id="PF02798">
    <property type="entry name" value="GST_N"/>
    <property type="match status" value="1"/>
</dbReference>
<dbReference type="Gene3D" id="3.40.30.10">
    <property type="entry name" value="Glutaredoxin"/>
    <property type="match status" value="1"/>
</dbReference>
<dbReference type="PROSITE" id="PS50405">
    <property type="entry name" value="GST_CTER"/>
    <property type="match status" value="1"/>
</dbReference>
<dbReference type="GO" id="GO:0004364">
    <property type="term" value="F:glutathione transferase activity"/>
    <property type="evidence" value="ECO:0007669"/>
    <property type="project" value="TreeGrafter"/>
</dbReference>
<dbReference type="SFLD" id="SFLDG00363">
    <property type="entry name" value="AMPS_(cytGST):_Alpha-__Mu-__Pi"/>
    <property type="match status" value="1"/>
</dbReference>
<dbReference type="SUPFAM" id="SSF47616">
    <property type="entry name" value="GST C-terminal domain-like"/>
    <property type="match status" value="1"/>
</dbReference>
<evidence type="ECO:0000259" key="1">
    <source>
        <dbReference type="PROSITE" id="PS50404"/>
    </source>
</evidence>
<feature type="domain" description="GST C-terminal" evidence="2">
    <location>
        <begin position="128"/>
        <end position="256"/>
    </location>
</feature>
<dbReference type="EMBL" id="VJMJ01000242">
    <property type="protein sequence ID" value="KAF0725446.1"/>
    <property type="molecule type" value="Genomic_DNA"/>
</dbReference>
<evidence type="ECO:0000259" key="2">
    <source>
        <dbReference type="PROSITE" id="PS50405"/>
    </source>
</evidence>
<dbReference type="SFLD" id="SFLDS00019">
    <property type="entry name" value="Glutathione_Transferase_(cytos"/>
    <property type="match status" value="1"/>
</dbReference>
<dbReference type="CDD" id="cd03039">
    <property type="entry name" value="GST_N_Sigma_like"/>
    <property type="match status" value="1"/>
</dbReference>